<evidence type="ECO:0000313" key="10">
    <source>
        <dbReference type="Proteomes" id="UP000549913"/>
    </source>
</evidence>
<comment type="caution">
    <text evidence="9">The sequence shown here is derived from an EMBL/GenBank/DDBJ whole genome shotgun (WGS) entry which is preliminary data.</text>
</comment>
<name>A0A852SS78_9MICO</name>
<evidence type="ECO:0000256" key="7">
    <source>
        <dbReference type="ARBA" id="ARBA00023136"/>
    </source>
</evidence>
<comment type="subcellular location">
    <subcellularLocation>
        <location evidence="1">Membrane</location>
        <topology evidence="1">Single-pass membrane protein</topology>
    </subcellularLocation>
</comment>
<evidence type="ECO:0000256" key="3">
    <source>
        <dbReference type="ARBA" id="ARBA00022692"/>
    </source>
</evidence>
<dbReference type="AlphaFoldDB" id="A0A852SS78"/>
<reference evidence="9 10" key="1">
    <citation type="submission" date="2020-07" db="EMBL/GenBank/DDBJ databases">
        <title>Sequencing the genomes of 1000 actinobacteria strains.</title>
        <authorList>
            <person name="Klenk H.-P."/>
        </authorList>
    </citation>
    <scope>NUCLEOTIDE SEQUENCE [LARGE SCALE GENOMIC DNA]</scope>
    <source>
        <strain evidence="9 10">DSM 26474</strain>
    </source>
</reference>
<dbReference type="Gene3D" id="1.20.5.3310">
    <property type="match status" value="1"/>
</dbReference>
<keyword evidence="5" id="KW-1133">Transmembrane helix</keyword>
<dbReference type="PRINTS" id="PR01506">
    <property type="entry name" value="TATBPROTEIN"/>
</dbReference>
<protein>
    <submittedName>
        <fullName evidence="9">Sec-independent protein translocase protein TatA</fullName>
    </submittedName>
</protein>
<dbReference type="EMBL" id="JACCBM010000001">
    <property type="protein sequence ID" value="NYD71828.1"/>
    <property type="molecule type" value="Genomic_DNA"/>
</dbReference>
<feature type="region of interest" description="Disordered" evidence="8">
    <location>
        <begin position="85"/>
        <end position="108"/>
    </location>
</feature>
<feature type="region of interest" description="Disordered" evidence="8">
    <location>
        <begin position="149"/>
        <end position="189"/>
    </location>
</feature>
<evidence type="ECO:0000256" key="2">
    <source>
        <dbReference type="ARBA" id="ARBA00022448"/>
    </source>
</evidence>
<evidence type="ECO:0000256" key="4">
    <source>
        <dbReference type="ARBA" id="ARBA00022927"/>
    </source>
</evidence>
<feature type="compositionally biased region" description="Gly residues" evidence="8">
    <location>
        <begin position="154"/>
        <end position="176"/>
    </location>
</feature>
<keyword evidence="2" id="KW-0813">Transport</keyword>
<keyword evidence="10" id="KW-1185">Reference proteome</keyword>
<evidence type="ECO:0000256" key="1">
    <source>
        <dbReference type="ARBA" id="ARBA00004167"/>
    </source>
</evidence>
<keyword evidence="4" id="KW-0653">Protein transport</keyword>
<keyword evidence="6" id="KW-0811">Translocation</keyword>
<evidence type="ECO:0000256" key="6">
    <source>
        <dbReference type="ARBA" id="ARBA00023010"/>
    </source>
</evidence>
<dbReference type="Pfam" id="PF02416">
    <property type="entry name" value="TatA_B_E"/>
    <property type="match status" value="1"/>
</dbReference>
<dbReference type="InterPro" id="IPR003369">
    <property type="entry name" value="TatA/B/E"/>
</dbReference>
<organism evidence="9 10">
    <name type="scientific">Herbiconiux flava</name>
    <dbReference type="NCBI Taxonomy" id="881268"/>
    <lineage>
        <taxon>Bacteria</taxon>
        <taxon>Bacillati</taxon>
        <taxon>Actinomycetota</taxon>
        <taxon>Actinomycetes</taxon>
        <taxon>Micrococcales</taxon>
        <taxon>Microbacteriaceae</taxon>
        <taxon>Herbiconiux</taxon>
    </lineage>
</organism>
<sequence length="189" mass="19034">MFGLTFEKLLLIGIIAVFLLGPERLPGYTAKLAQFVRSLRDMANGAKSRMRDEMGPEFDDVDWKKLDPRQYDPRRIIREALLDDGPADGAAATTSAVRPPNRPRPEPAYLQHKAKSAGGPVPVDLPGDAGGAGAAAGAAAVGVVGAAGAAAGAAGDGGASTGGAGEGVVADDGGGVPRPVATAYDSEAT</sequence>
<evidence type="ECO:0000256" key="8">
    <source>
        <dbReference type="SAM" id="MobiDB-lite"/>
    </source>
</evidence>
<accession>A0A852SS78</accession>
<evidence type="ECO:0000313" key="9">
    <source>
        <dbReference type="EMBL" id="NYD71828.1"/>
    </source>
</evidence>
<keyword evidence="3" id="KW-0812">Transmembrane</keyword>
<keyword evidence="7" id="KW-0472">Membrane</keyword>
<evidence type="ECO:0000256" key="5">
    <source>
        <dbReference type="ARBA" id="ARBA00022989"/>
    </source>
</evidence>
<dbReference type="Proteomes" id="UP000549913">
    <property type="component" value="Unassembled WGS sequence"/>
</dbReference>
<gene>
    <name evidence="9" type="ORF">BJ984_002986</name>
</gene>
<proteinExistence type="predicted"/>